<evidence type="ECO:0000256" key="10">
    <source>
        <dbReference type="ARBA" id="ARBA00035861"/>
    </source>
</evidence>
<name>A0ABT4JY06_9GAMM</name>
<evidence type="ECO:0000256" key="5">
    <source>
        <dbReference type="ARBA" id="ARBA00022723"/>
    </source>
</evidence>
<comment type="caution">
    <text evidence="18">The sequence shown here is derived from an EMBL/GenBank/DDBJ whole genome shotgun (WGS) entry which is preliminary data.</text>
</comment>
<keyword evidence="4" id="KW-0235">DNA replication</keyword>
<keyword evidence="7" id="KW-0378">Hydrolase</keyword>
<feature type="domain" description="Nudix hydrolase" evidence="17">
    <location>
        <begin position="1"/>
        <end position="127"/>
    </location>
</feature>
<reference evidence="18" key="1">
    <citation type="submission" date="2022-12" db="EMBL/GenBank/DDBJ databases">
        <title>Marinomonas 15G1-11 sp. nov, isolated from marine algae.</title>
        <authorList>
            <person name="Butt M."/>
            <person name="Choi D.G."/>
            <person name="Kim J.M."/>
            <person name="Lee J.K."/>
            <person name="Baek J.H."/>
            <person name="Jeon C.O."/>
        </authorList>
    </citation>
    <scope>NUCLEOTIDE SEQUENCE</scope>
    <source>
        <strain evidence="18">15G1-11</strain>
    </source>
</reference>
<evidence type="ECO:0000313" key="19">
    <source>
        <dbReference type="Proteomes" id="UP001149719"/>
    </source>
</evidence>
<evidence type="ECO:0000256" key="16">
    <source>
        <dbReference type="ARBA" id="ARBA00042798"/>
    </source>
</evidence>
<evidence type="ECO:0000256" key="13">
    <source>
        <dbReference type="ARBA" id="ARBA00040794"/>
    </source>
</evidence>
<accession>A0ABT4JY06</accession>
<dbReference type="InterPro" id="IPR015797">
    <property type="entry name" value="NUDIX_hydrolase-like_dom_sf"/>
</dbReference>
<dbReference type="InterPro" id="IPR003561">
    <property type="entry name" value="Mutator_MutT"/>
</dbReference>
<gene>
    <name evidence="18" type="primary">mutT</name>
    <name evidence="18" type="ORF">O1D97_16160</name>
</gene>
<dbReference type="InterPro" id="IPR029119">
    <property type="entry name" value="MutY_C"/>
</dbReference>
<comment type="catalytic activity">
    <reaction evidence="11">
        <text>8-oxo-GTP + H2O = 8-oxo-GMP + diphosphate + H(+)</text>
        <dbReference type="Rhea" id="RHEA:67616"/>
        <dbReference type="ChEBI" id="CHEBI:15377"/>
        <dbReference type="ChEBI" id="CHEBI:15378"/>
        <dbReference type="ChEBI" id="CHEBI:33019"/>
        <dbReference type="ChEBI" id="CHEBI:143553"/>
        <dbReference type="ChEBI" id="CHEBI:145694"/>
    </reaction>
</comment>
<evidence type="ECO:0000256" key="1">
    <source>
        <dbReference type="ARBA" id="ARBA00001946"/>
    </source>
</evidence>
<evidence type="ECO:0000256" key="9">
    <source>
        <dbReference type="ARBA" id="ARBA00023204"/>
    </source>
</evidence>
<dbReference type="CDD" id="cd03425">
    <property type="entry name" value="NUDIX_MutT_NudA_like"/>
    <property type="match status" value="1"/>
</dbReference>
<keyword evidence="5" id="KW-0479">Metal-binding</keyword>
<keyword evidence="6" id="KW-0227">DNA damage</keyword>
<keyword evidence="19" id="KW-1185">Reference proteome</keyword>
<dbReference type="InterPro" id="IPR020084">
    <property type="entry name" value="NUDIX_hydrolase_CS"/>
</dbReference>
<protein>
    <recommendedName>
        <fullName evidence="13">8-oxo-dGTP diphosphatase</fullName>
        <ecNumber evidence="12">3.6.1.55</ecNumber>
    </recommendedName>
    <alternativeName>
        <fullName evidence="16">7,8-dihydro-8-oxoguanine-triphosphatase</fullName>
    </alternativeName>
    <alternativeName>
        <fullName evidence="15">Mutator protein MutT</fullName>
    </alternativeName>
    <alternativeName>
        <fullName evidence="14">dGTP pyrophosphohydrolase</fullName>
    </alternativeName>
</protein>
<dbReference type="Pfam" id="PF14815">
    <property type="entry name" value="NUDIX_4"/>
    <property type="match status" value="1"/>
</dbReference>
<keyword evidence="9" id="KW-0234">DNA repair</keyword>
<evidence type="ECO:0000256" key="12">
    <source>
        <dbReference type="ARBA" id="ARBA00038905"/>
    </source>
</evidence>
<evidence type="ECO:0000256" key="15">
    <source>
        <dbReference type="ARBA" id="ARBA00041979"/>
    </source>
</evidence>
<evidence type="ECO:0000256" key="3">
    <source>
        <dbReference type="ARBA" id="ARBA00022457"/>
    </source>
</evidence>
<keyword evidence="8" id="KW-0460">Magnesium</keyword>
<dbReference type="SUPFAM" id="SSF55811">
    <property type="entry name" value="Nudix"/>
    <property type="match status" value="1"/>
</dbReference>
<evidence type="ECO:0000256" key="6">
    <source>
        <dbReference type="ARBA" id="ARBA00022763"/>
    </source>
</evidence>
<organism evidence="18 19">
    <name type="scientific">Marinomonas phaeophyticola</name>
    <dbReference type="NCBI Taxonomy" id="3004091"/>
    <lineage>
        <taxon>Bacteria</taxon>
        <taxon>Pseudomonadati</taxon>
        <taxon>Pseudomonadota</taxon>
        <taxon>Gammaproteobacteria</taxon>
        <taxon>Oceanospirillales</taxon>
        <taxon>Oceanospirillaceae</taxon>
        <taxon>Marinomonas</taxon>
    </lineage>
</organism>
<evidence type="ECO:0000313" key="18">
    <source>
        <dbReference type="EMBL" id="MCZ2723105.1"/>
    </source>
</evidence>
<evidence type="ECO:0000256" key="14">
    <source>
        <dbReference type="ARBA" id="ARBA00041592"/>
    </source>
</evidence>
<evidence type="ECO:0000259" key="17">
    <source>
        <dbReference type="PROSITE" id="PS51462"/>
    </source>
</evidence>
<comment type="similarity">
    <text evidence="2">Belongs to the Nudix hydrolase family.</text>
</comment>
<sequence>MMIHVAAGAIIRDGSIFIALRSSEKHQGGLWEFPGGKCEMYELPDAALIRELKEEVGIDVISLQSVFSVDHDYGDKKVCLHFFVVDQFSGEPHGAEGQKVQWVSIKKLINYSFPKANEGFVAFLSGLYDLKE</sequence>
<comment type="cofactor">
    <cofactor evidence="1">
        <name>Mg(2+)</name>
        <dbReference type="ChEBI" id="CHEBI:18420"/>
    </cofactor>
</comment>
<dbReference type="EC" id="3.6.1.55" evidence="12"/>
<dbReference type="InterPro" id="IPR020476">
    <property type="entry name" value="Nudix_hydrolase"/>
</dbReference>
<evidence type="ECO:0000256" key="11">
    <source>
        <dbReference type="ARBA" id="ARBA00036904"/>
    </source>
</evidence>
<dbReference type="PROSITE" id="PS00893">
    <property type="entry name" value="NUDIX_BOX"/>
    <property type="match status" value="1"/>
</dbReference>
<proteinExistence type="inferred from homology"/>
<dbReference type="PRINTS" id="PR00502">
    <property type="entry name" value="NUDIXFAMILY"/>
</dbReference>
<comment type="catalytic activity">
    <reaction evidence="10">
        <text>8-oxo-dGTP + H2O = 8-oxo-dGMP + diphosphate + H(+)</text>
        <dbReference type="Rhea" id="RHEA:31575"/>
        <dbReference type="ChEBI" id="CHEBI:15377"/>
        <dbReference type="ChEBI" id="CHEBI:15378"/>
        <dbReference type="ChEBI" id="CHEBI:33019"/>
        <dbReference type="ChEBI" id="CHEBI:63224"/>
        <dbReference type="ChEBI" id="CHEBI:77896"/>
        <dbReference type="EC" id="3.6.1.55"/>
    </reaction>
</comment>
<evidence type="ECO:0000256" key="8">
    <source>
        <dbReference type="ARBA" id="ARBA00022842"/>
    </source>
</evidence>
<evidence type="ECO:0000256" key="4">
    <source>
        <dbReference type="ARBA" id="ARBA00022705"/>
    </source>
</evidence>
<dbReference type="Proteomes" id="UP001149719">
    <property type="component" value="Unassembled WGS sequence"/>
</dbReference>
<dbReference type="InterPro" id="IPR047127">
    <property type="entry name" value="MutT-like"/>
</dbReference>
<dbReference type="PANTHER" id="PTHR47707:SF1">
    <property type="entry name" value="NUDIX HYDROLASE FAMILY PROTEIN"/>
    <property type="match status" value="1"/>
</dbReference>
<dbReference type="PROSITE" id="PS51462">
    <property type="entry name" value="NUDIX"/>
    <property type="match status" value="1"/>
</dbReference>
<keyword evidence="3" id="KW-0515">Mutator protein</keyword>
<evidence type="ECO:0000256" key="2">
    <source>
        <dbReference type="ARBA" id="ARBA00005582"/>
    </source>
</evidence>
<dbReference type="InterPro" id="IPR000086">
    <property type="entry name" value="NUDIX_hydrolase_dom"/>
</dbReference>
<dbReference type="RefSeq" id="WP_269127195.1">
    <property type="nucleotide sequence ID" value="NZ_JAPUBN010000019.1"/>
</dbReference>
<dbReference type="Gene3D" id="3.90.79.10">
    <property type="entry name" value="Nucleoside Triphosphate Pyrophosphohydrolase"/>
    <property type="match status" value="1"/>
</dbReference>
<dbReference type="EMBL" id="JAPUBN010000019">
    <property type="protein sequence ID" value="MCZ2723105.1"/>
    <property type="molecule type" value="Genomic_DNA"/>
</dbReference>
<dbReference type="NCBIfam" id="TIGR00586">
    <property type="entry name" value="mutt"/>
    <property type="match status" value="1"/>
</dbReference>
<evidence type="ECO:0000256" key="7">
    <source>
        <dbReference type="ARBA" id="ARBA00022801"/>
    </source>
</evidence>
<dbReference type="PANTHER" id="PTHR47707">
    <property type="entry name" value="8-OXO-DGTP DIPHOSPHATASE"/>
    <property type="match status" value="1"/>
</dbReference>